<dbReference type="AlphaFoldDB" id="A0A6C0BJP8"/>
<sequence length="51" mass="6045">MRPNRNHFFFDWTKDPKGAMGDFVSQQRDVRFPIPPYLQYIGGDMGAKPQW</sequence>
<accession>A0A6C0BJP8</accession>
<protein>
    <submittedName>
        <fullName evidence="1">Uncharacterized protein</fullName>
    </submittedName>
</protein>
<proteinExistence type="predicted"/>
<organism evidence="1">
    <name type="scientific">viral metagenome</name>
    <dbReference type="NCBI Taxonomy" id="1070528"/>
    <lineage>
        <taxon>unclassified sequences</taxon>
        <taxon>metagenomes</taxon>
        <taxon>organismal metagenomes</taxon>
    </lineage>
</organism>
<dbReference type="EMBL" id="MN739177">
    <property type="protein sequence ID" value="QHS92242.1"/>
    <property type="molecule type" value="Genomic_DNA"/>
</dbReference>
<evidence type="ECO:0000313" key="1">
    <source>
        <dbReference type="EMBL" id="QHS92242.1"/>
    </source>
</evidence>
<name>A0A6C0BJP8_9ZZZZ</name>
<reference evidence="1" key="1">
    <citation type="journal article" date="2020" name="Nature">
        <title>Giant virus diversity and host interactions through global metagenomics.</title>
        <authorList>
            <person name="Schulz F."/>
            <person name="Roux S."/>
            <person name="Paez-Espino D."/>
            <person name="Jungbluth S."/>
            <person name="Walsh D.A."/>
            <person name="Denef V.J."/>
            <person name="McMahon K.D."/>
            <person name="Konstantinidis K.T."/>
            <person name="Eloe-Fadrosh E.A."/>
            <person name="Kyrpides N.C."/>
            <person name="Woyke T."/>
        </authorList>
    </citation>
    <scope>NUCLEOTIDE SEQUENCE</scope>
    <source>
        <strain evidence="1">GVMAG-M-3300014204-73</strain>
    </source>
</reference>